<dbReference type="PANTHER" id="PTHR43369:SF2">
    <property type="entry name" value="PHOSPHORIBOSYLGLYCINAMIDE FORMYLTRANSFERASE"/>
    <property type="match status" value="1"/>
</dbReference>
<evidence type="ECO:0000256" key="7">
    <source>
        <dbReference type="SAM" id="MobiDB-lite"/>
    </source>
</evidence>
<feature type="domain" description="Formyl transferase N-terminal" evidence="8">
    <location>
        <begin position="5"/>
        <end position="184"/>
    </location>
</feature>
<dbReference type="InterPro" id="IPR004607">
    <property type="entry name" value="GART"/>
</dbReference>
<evidence type="ECO:0000256" key="4">
    <source>
        <dbReference type="ARBA" id="ARBA00038440"/>
    </source>
</evidence>
<name>A0A371XIM1_9HYPH</name>
<keyword evidence="2 6" id="KW-0808">Transferase</keyword>
<feature type="region of interest" description="Disordered" evidence="7">
    <location>
        <begin position="206"/>
        <end position="234"/>
    </location>
</feature>
<dbReference type="Proteomes" id="UP000262379">
    <property type="component" value="Unassembled WGS sequence"/>
</dbReference>
<accession>A0A371XIM1</accession>
<feature type="binding site" evidence="6">
    <location>
        <begin position="15"/>
        <end position="17"/>
    </location>
    <ligand>
        <name>N(1)-(5-phospho-beta-D-ribosyl)glycinamide</name>
        <dbReference type="ChEBI" id="CHEBI:143788"/>
    </ligand>
</feature>
<dbReference type="GO" id="GO:0006189">
    <property type="term" value="P:'de novo' IMP biosynthetic process"/>
    <property type="evidence" value="ECO:0007669"/>
    <property type="project" value="UniProtKB-UniRule"/>
</dbReference>
<evidence type="ECO:0000256" key="3">
    <source>
        <dbReference type="ARBA" id="ARBA00022755"/>
    </source>
</evidence>
<proteinExistence type="inferred from homology"/>
<feature type="binding site" evidence="6">
    <location>
        <position position="68"/>
    </location>
    <ligand>
        <name>(6R)-10-formyltetrahydrofolate</name>
        <dbReference type="ChEBI" id="CHEBI:195366"/>
    </ligand>
</feature>
<feature type="binding site" evidence="6">
    <location>
        <begin position="93"/>
        <end position="96"/>
    </location>
    <ligand>
        <name>(6R)-10-formyltetrahydrofolate</name>
        <dbReference type="ChEBI" id="CHEBI:195366"/>
    </ligand>
</feature>
<sequence length="234" mass="25110">MSERKRVAVLISGRGSNMASLVNAAAEQDYPAEIVCVISDQSDAAGLHFASSQGIPTLVVSRRDFDSKDAHDAAIDAHLKAFKADIVALAGYMRLLTPGFVSQWQGRMINIHPSLLPLFKGLNSHRRAIDAGVRVHGCTVHFVTADMDDGPIIAQAAVPVLSNDTEAALSARVLKQEHRLYPIALRLVAEGKVRMEHGRTVCSGFEDGGADSSISSPSPLPDLPDLERLARITP</sequence>
<dbReference type="GO" id="GO:0005829">
    <property type="term" value="C:cytosol"/>
    <property type="evidence" value="ECO:0007669"/>
    <property type="project" value="TreeGrafter"/>
</dbReference>
<evidence type="ECO:0000256" key="1">
    <source>
        <dbReference type="ARBA" id="ARBA00005054"/>
    </source>
</evidence>
<dbReference type="GO" id="GO:0004644">
    <property type="term" value="F:phosphoribosylglycinamide formyltransferase activity"/>
    <property type="evidence" value="ECO:0007669"/>
    <property type="project" value="UniProtKB-UniRule"/>
</dbReference>
<dbReference type="InterPro" id="IPR001555">
    <property type="entry name" value="GART_AS"/>
</dbReference>
<dbReference type="InterPro" id="IPR036477">
    <property type="entry name" value="Formyl_transf_N_sf"/>
</dbReference>
<dbReference type="HAMAP" id="MF_01930">
    <property type="entry name" value="PurN"/>
    <property type="match status" value="1"/>
</dbReference>
<evidence type="ECO:0000256" key="2">
    <source>
        <dbReference type="ARBA" id="ARBA00022679"/>
    </source>
</evidence>
<comment type="pathway">
    <text evidence="1 6">Purine metabolism; IMP biosynthesis via de novo pathway; N(2)-formyl-N(1)-(5-phospho-D-ribosyl)glycinamide from N(1)-(5-phospho-D-ribosyl)glycinamide (10-formyl THF route): step 1/1.</text>
</comment>
<dbReference type="Pfam" id="PF00551">
    <property type="entry name" value="Formyl_trans_N"/>
    <property type="match status" value="1"/>
</dbReference>
<reference evidence="10" key="1">
    <citation type="submission" date="2018-08" db="EMBL/GenBank/DDBJ databases">
        <authorList>
            <person name="Im W.T."/>
        </authorList>
    </citation>
    <scope>NUCLEOTIDE SEQUENCE [LARGE SCALE GENOMIC DNA]</scope>
    <source>
        <strain evidence="10">LA-28</strain>
    </source>
</reference>
<dbReference type="CDD" id="cd08645">
    <property type="entry name" value="FMT_core_GART"/>
    <property type="match status" value="1"/>
</dbReference>
<dbReference type="SUPFAM" id="SSF53328">
    <property type="entry name" value="Formyltransferase"/>
    <property type="match status" value="1"/>
</dbReference>
<dbReference type="AlphaFoldDB" id="A0A371XIM1"/>
<keyword evidence="3 6" id="KW-0658">Purine biosynthesis</keyword>
<comment type="similarity">
    <text evidence="4 6">Belongs to the GART family.</text>
</comment>
<dbReference type="PANTHER" id="PTHR43369">
    <property type="entry name" value="PHOSPHORIBOSYLGLYCINAMIDE FORMYLTRANSFERASE"/>
    <property type="match status" value="1"/>
</dbReference>
<dbReference type="RefSeq" id="WP_116622374.1">
    <property type="nucleotide sequence ID" value="NZ_QURN01000002.1"/>
</dbReference>
<evidence type="ECO:0000313" key="9">
    <source>
        <dbReference type="EMBL" id="RFC69075.1"/>
    </source>
</evidence>
<keyword evidence="10" id="KW-1185">Reference proteome</keyword>
<comment type="caution">
    <text evidence="9">The sequence shown here is derived from an EMBL/GenBank/DDBJ whole genome shotgun (WGS) entry which is preliminary data.</text>
</comment>
<dbReference type="UniPathway" id="UPA00074">
    <property type="reaction ID" value="UER00126"/>
</dbReference>
<dbReference type="InterPro" id="IPR002376">
    <property type="entry name" value="Formyl_transf_N"/>
</dbReference>
<protein>
    <recommendedName>
        <fullName evidence="6">Phosphoribosylglycinamide formyltransferase</fullName>
        <ecNumber evidence="6">2.1.2.2</ecNumber>
    </recommendedName>
    <alternativeName>
        <fullName evidence="6">5'-phosphoribosylglycinamide transformylase</fullName>
    </alternativeName>
    <alternativeName>
        <fullName evidence="6">GAR transformylase</fullName>
        <shortName evidence="6">GART</shortName>
    </alternativeName>
</protein>
<feature type="active site" description="Proton donor" evidence="6">
    <location>
        <position position="112"/>
    </location>
</feature>
<feature type="compositionally biased region" description="Basic and acidic residues" evidence="7">
    <location>
        <begin position="225"/>
        <end position="234"/>
    </location>
</feature>
<evidence type="ECO:0000313" key="10">
    <source>
        <dbReference type="Proteomes" id="UP000262379"/>
    </source>
</evidence>
<organism evidence="9 10">
    <name type="scientific">Mesorhizobium denitrificans</name>
    <dbReference type="NCBI Taxonomy" id="2294114"/>
    <lineage>
        <taxon>Bacteria</taxon>
        <taxon>Pseudomonadati</taxon>
        <taxon>Pseudomonadota</taxon>
        <taxon>Alphaproteobacteria</taxon>
        <taxon>Hyphomicrobiales</taxon>
        <taxon>Phyllobacteriaceae</taxon>
        <taxon>Mesorhizobium</taxon>
    </lineage>
</organism>
<dbReference type="EMBL" id="QURN01000002">
    <property type="protein sequence ID" value="RFC69075.1"/>
    <property type="molecule type" value="Genomic_DNA"/>
</dbReference>
<feature type="binding site" evidence="6">
    <location>
        <position position="110"/>
    </location>
    <ligand>
        <name>(6R)-10-formyltetrahydrofolate</name>
        <dbReference type="ChEBI" id="CHEBI:195366"/>
    </ligand>
</feature>
<dbReference type="NCBIfam" id="TIGR00639">
    <property type="entry name" value="PurN"/>
    <property type="match status" value="1"/>
</dbReference>
<evidence type="ECO:0000256" key="5">
    <source>
        <dbReference type="ARBA" id="ARBA00047664"/>
    </source>
</evidence>
<dbReference type="PROSITE" id="PS00373">
    <property type="entry name" value="GART"/>
    <property type="match status" value="1"/>
</dbReference>
<dbReference type="EC" id="2.1.2.2" evidence="6"/>
<evidence type="ECO:0000259" key="8">
    <source>
        <dbReference type="Pfam" id="PF00551"/>
    </source>
</evidence>
<feature type="site" description="Raises pKa of active site His" evidence="6">
    <location>
        <position position="148"/>
    </location>
</feature>
<comment type="function">
    <text evidence="6">Catalyzes the transfer of a formyl group from 10-formyltetrahydrofolate to 5-phospho-ribosyl-glycinamide (GAR), producing 5-phospho-ribosyl-N-formylglycinamide (FGAR) and tetrahydrofolate.</text>
</comment>
<gene>
    <name evidence="6" type="primary">purN</name>
    <name evidence="9" type="ORF">DY251_02970</name>
</gene>
<evidence type="ECO:0000256" key="6">
    <source>
        <dbReference type="HAMAP-Rule" id="MF_01930"/>
    </source>
</evidence>
<comment type="catalytic activity">
    <reaction evidence="5 6">
        <text>N(1)-(5-phospho-beta-D-ribosyl)glycinamide + (6R)-10-formyltetrahydrofolate = N(2)-formyl-N(1)-(5-phospho-beta-D-ribosyl)glycinamide + (6S)-5,6,7,8-tetrahydrofolate + H(+)</text>
        <dbReference type="Rhea" id="RHEA:15053"/>
        <dbReference type="ChEBI" id="CHEBI:15378"/>
        <dbReference type="ChEBI" id="CHEBI:57453"/>
        <dbReference type="ChEBI" id="CHEBI:143788"/>
        <dbReference type="ChEBI" id="CHEBI:147286"/>
        <dbReference type="ChEBI" id="CHEBI:195366"/>
        <dbReference type="EC" id="2.1.2.2"/>
    </reaction>
</comment>
<dbReference type="Gene3D" id="3.40.50.170">
    <property type="entry name" value="Formyl transferase, N-terminal domain"/>
    <property type="match status" value="1"/>
</dbReference>